<gene>
    <name evidence="6" type="ORF">FTUN_6529</name>
</gene>
<evidence type="ECO:0000256" key="3">
    <source>
        <dbReference type="ARBA" id="ARBA00023163"/>
    </source>
</evidence>
<sequence length="256" mass="28371">MPRPTRHQSSAAPPDSPAAPPASRLLLKERAYRDLKELIQTGEITQESLLSERQLAELLGMSKTPIRAALENLETQGLVTVSPQRGILVRDLSAREVAELFDVRSAVEPFVVGRLARRSVTPAQRDALAENLRRQQAAADAEDALAATRLDIALHRSLAELLENREMMVWLERCFDRLHRSVLRVNRSAPGRLFESCREHAGIVAAVLEGRPEDAARLMTEHLGFGRRFLLVGDTASGDDRDRNSKRPPLLPGGSE</sequence>
<feature type="region of interest" description="Disordered" evidence="4">
    <location>
        <begin position="236"/>
        <end position="256"/>
    </location>
</feature>
<accession>A0A6M5YZH5</accession>
<organism evidence="6 7">
    <name type="scientific">Frigoriglobus tundricola</name>
    <dbReference type="NCBI Taxonomy" id="2774151"/>
    <lineage>
        <taxon>Bacteria</taxon>
        <taxon>Pseudomonadati</taxon>
        <taxon>Planctomycetota</taxon>
        <taxon>Planctomycetia</taxon>
        <taxon>Gemmatales</taxon>
        <taxon>Gemmataceae</taxon>
        <taxon>Frigoriglobus</taxon>
    </lineage>
</organism>
<keyword evidence="3" id="KW-0804">Transcription</keyword>
<keyword evidence="1" id="KW-0805">Transcription regulation</keyword>
<dbReference type="RefSeq" id="WP_171474001.1">
    <property type="nucleotide sequence ID" value="NZ_CP053452.2"/>
</dbReference>
<dbReference type="InterPro" id="IPR036388">
    <property type="entry name" value="WH-like_DNA-bd_sf"/>
</dbReference>
<evidence type="ECO:0000256" key="1">
    <source>
        <dbReference type="ARBA" id="ARBA00023015"/>
    </source>
</evidence>
<evidence type="ECO:0000259" key="5">
    <source>
        <dbReference type="PROSITE" id="PS50949"/>
    </source>
</evidence>
<dbReference type="InterPro" id="IPR036390">
    <property type="entry name" value="WH_DNA-bd_sf"/>
</dbReference>
<feature type="region of interest" description="Disordered" evidence="4">
    <location>
        <begin position="1"/>
        <end position="22"/>
    </location>
</feature>
<evidence type="ECO:0000256" key="2">
    <source>
        <dbReference type="ARBA" id="ARBA00023125"/>
    </source>
</evidence>
<dbReference type="Gene3D" id="1.20.120.530">
    <property type="entry name" value="GntR ligand-binding domain-like"/>
    <property type="match status" value="1"/>
</dbReference>
<dbReference type="PANTHER" id="PTHR43537">
    <property type="entry name" value="TRANSCRIPTIONAL REGULATOR, GNTR FAMILY"/>
    <property type="match status" value="1"/>
</dbReference>
<reference evidence="7" key="1">
    <citation type="submission" date="2020-05" db="EMBL/GenBank/DDBJ databases">
        <title>Frigoriglobus tundricola gen. nov., sp. nov., a psychrotolerant cellulolytic planctomycete of the family Gemmataceae with two divergent copies of 16S rRNA gene.</title>
        <authorList>
            <person name="Kulichevskaya I.S."/>
            <person name="Ivanova A.A."/>
            <person name="Naumoff D.G."/>
            <person name="Beletsky A.V."/>
            <person name="Rijpstra W.I.C."/>
            <person name="Sinninghe Damste J.S."/>
            <person name="Mardanov A.V."/>
            <person name="Ravin N.V."/>
            <person name="Dedysh S.N."/>
        </authorList>
    </citation>
    <scope>NUCLEOTIDE SEQUENCE [LARGE SCALE GENOMIC DNA]</scope>
    <source>
        <strain evidence="7">PL17</strain>
    </source>
</reference>
<dbReference type="Pfam" id="PF00392">
    <property type="entry name" value="GntR"/>
    <property type="match status" value="1"/>
</dbReference>
<name>A0A6M5YZH5_9BACT</name>
<dbReference type="SMART" id="SM00895">
    <property type="entry name" value="FCD"/>
    <property type="match status" value="1"/>
</dbReference>
<dbReference type="InterPro" id="IPR008920">
    <property type="entry name" value="TF_FadR/GntR_C"/>
</dbReference>
<dbReference type="EMBL" id="CP053452">
    <property type="protein sequence ID" value="QJW98934.1"/>
    <property type="molecule type" value="Genomic_DNA"/>
</dbReference>
<keyword evidence="2" id="KW-0238">DNA-binding</keyword>
<dbReference type="Proteomes" id="UP000503447">
    <property type="component" value="Chromosome"/>
</dbReference>
<dbReference type="PRINTS" id="PR00035">
    <property type="entry name" value="HTHGNTR"/>
</dbReference>
<proteinExistence type="predicted"/>
<dbReference type="Gene3D" id="1.10.10.10">
    <property type="entry name" value="Winged helix-like DNA-binding domain superfamily/Winged helix DNA-binding domain"/>
    <property type="match status" value="1"/>
</dbReference>
<feature type="domain" description="HTH gntR-type" evidence="5">
    <location>
        <begin position="25"/>
        <end position="92"/>
    </location>
</feature>
<dbReference type="PANTHER" id="PTHR43537:SF24">
    <property type="entry name" value="GLUCONATE OPERON TRANSCRIPTIONAL REPRESSOR"/>
    <property type="match status" value="1"/>
</dbReference>
<dbReference type="AlphaFoldDB" id="A0A6M5YZH5"/>
<dbReference type="InterPro" id="IPR011711">
    <property type="entry name" value="GntR_C"/>
</dbReference>
<dbReference type="GO" id="GO:0003700">
    <property type="term" value="F:DNA-binding transcription factor activity"/>
    <property type="evidence" value="ECO:0007669"/>
    <property type="project" value="InterPro"/>
</dbReference>
<dbReference type="SMART" id="SM00345">
    <property type="entry name" value="HTH_GNTR"/>
    <property type="match status" value="1"/>
</dbReference>
<dbReference type="CDD" id="cd07377">
    <property type="entry name" value="WHTH_GntR"/>
    <property type="match status" value="1"/>
</dbReference>
<evidence type="ECO:0000313" key="7">
    <source>
        <dbReference type="Proteomes" id="UP000503447"/>
    </source>
</evidence>
<dbReference type="Pfam" id="PF07729">
    <property type="entry name" value="FCD"/>
    <property type="match status" value="1"/>
</dbReference>
<dbReference type="GO" id="GO:0003677">
    <property type="term" value="F:DNA binding"/>
    <property type="evidence" value="ECO:0007669"/>
    <property type="project" value="UniProtKB-KW"/>
</dbReference>
<dbReference type="InterPro" id="IPR000524">
    <property type="entry name" value="Tscrpt_reg_HTH_GntR"/>
</dbReference>
<dbReference type="SUPFAM" id="SSF48008">
    <property type="entry name" value="GntR ligand-binding domain-like"/>
    <property type="match status" value="1"/>
</dbReference>
<dbReference type="KEGG" id="ftj:FTUN_6529"/>
<dbReference type="PROSITE" id="PS50949">
    <property type="entry name" value="HTH_GNTR"/>
    <property type="match status" value="1"/>
</dbReference>
<evidence type="ECO:0000256" key="4">
    <source>
        <dbReference type="SAM" id="MobiDB-lite"/>
    </source>
</evidence>
<protein>
    <recommendedName>
        <fullName evidence="5">HTH gntR-type domain-containing protein</fullName>
    </recommendedName>
</protein>
<evidence type="ECO:0000313" key="6">
    <source>
        <dbReference type="EMBL" id="QJW98934.1"/>
    </source>
</evidence>
<dbReference type="SUPFAM" id="SSF46785">
    <property type="entry name" value="Winged helix' DNA-binding domain"/>
    <property type="match status" value="1"/>
</dbReference>
<keyword evidence="7" id="KW-1185">Reference proteome</keyword>